<evidence type="ECO:0000259" key="3">
    <source>
        <dbReference type="Pfam" id="PF10370"/>
    </source>
</evidence>
<evidence type="ECO:0000259" key="2">
    <source>
        <dbReference type="Pfam" id="PF01557"/>
    </source>
</evidence>
<dbReference type="Pfam" id="PF10370">
    <property type="entry name" value="Rv2993c-like_N"/>
    <property type="match status" value="1"/>
</dbReference>
<keyword evidence="5" id="KW-1185">Reference proteome</keyword>
<dbReference type="InterPro" id="IPR036663">
    <property type="entry name" value="Fumarylacetoacetase_C_sf"/>
</dbReference>
<dbReference type="SUPFAM" id="SSF56529">
    <property type="entry name" value="FAH"/>
    <property type="match status" value="1"/>
</dbReference>
<dbReference type="PANTHER" id="PTHR11820">
    <property type="entry name" value="ACYLPYRUVASE"/>
    <property type="match status" value="1"/>
</dbReference>
<dbReference type="Gene3D" id="3.90.850.10">
    <property type="entry name" value="Fumarylacetoacetase-like, C-terminal domain"/>
    <property type="match status" value="1"/>
</dbReference>
<dbReference type="Pfam" id="PF01557">
    <property type="entry name" value="FAA_hydrolase"/>
    <property type="match status" value="1"/>
</dbReference>
<organism evidence="4 5">
    <name type="scientific">Anaeromyxobacter paludicola</name>
    <dbReference type="NCBI Taxonomy" id="2918171"/>
    <lineage>
        <taxon>Bacteria</taxon>
        <taxon>Pseudomonadati</taxon>
        <taxon>Myxococcota</taxon>
        <taxon>Myxococcia</taxon>
        <taxon>Myxococcales</taxon>
        <taxon>Cystobacterineae</taxon>
        <taxon>Anaeromyxobacteraceae</taxon>
        <taxon>Anaeromyxobacter</taxon>
    </lineage>
</organism>
<dbReference type="InterPro" id="IPR018833">
    <property type="entry name" value="Rv2993c-like_N"/>
</dbReference>
<sequence length="251" mass="26992">MRTCRFRRAGRERYGVIEGLEVRPLSAEPWAGGLPEGPALALSEVRLLAPALPQKVVCVGRNYAAHAKELGNEVPKEPLVFMKPATAVVGPGEPIRIPEVSSDVQHEAELAVVMGRPLTRAATAAEARAAVFGYTCLNDVTARDIQRAEAHFTRAKGYDTFCPLGPVIETDLDPLDTTVVCRVNGDERQRGSTRDMIVDPFALLVFISRIMTLLPGDVVATGTPAGVSRMVRGDWVEVEVGGVGVLKNPVT</sequence>
<feature type="domain" description="Fumarylacetoacetase-like C-terminal" evidence="2">
    <location>
        <begin position="55"/>
        <end position="250"/>
    </location>
</feature>
<proteinExistence type="predicted"/>
<gene>
    <name evidence="4" type="ORF">AMPC_25150</name>
</gene>
<accession>A0ABN6N880</accession>
<dbReference type="GO" id="GO:0016853">
    <property type="term" value="F:isomerase activity"/>
    <property type="evidence" value="ECO:0007669"/>
    <property type="project" value="UniProtKB-KW"/>
</dbReference>
<protein>
    <submittedName>
        <fullName evidence="4">2-hydroxyhepta-2,4-diene-1,7-dioate isomerase</fullName>
    </submittedName>
</protein>
<keyword evidence="1" id="KW-0479">Metal-binding</keyword>
<name>A0ABN6N880_9BACT</name>
<dbReference type="EMBL" id="AP025592">
    <property type="protein sequence ID" value="BDG09402.1"/>
    <property type="molecule type" value="Genomic_DNA"/>
</dbReference>
<evidence type="ECO:0000313" key="4">
    <source>
        <dbReference type="EMBL" id="BDG09402.1"/>
    </source>
</evidence>
<dbReference type="RefSeq" id="WP_248341547.1">
    <property type="nucleotide sequence ID" value="NZ_AP025592.1"/>
</dbReference>
<dbReference type="Proteomes" id="UP001162734">
    <property type="component" value="Chromosome"/>
</dbReference>
<dbReference type="PANTHER" id="PTHR11820:SF7">
    <property type="entry name" value="ACYLPYRUVASE FAHD1, MITOCHONDRIAL"/>
    <property type="match status" value="1"/>
</dbReference>
<evidence type="ECO:0000313" key="5">
    <source>
        <dbReference type="Proteomes" id="UP001162734"/>
    </source>
</evidence>
<dbReference type="InterPro" id="IPR011234">
    <property type="entry name" value="Fumarylacetoacetase-like_C"/>
</dbReference>
<evidence type="ECO:0000256" key="1">
    <source>
        <dbReference type="ARBA" id="ARBA00022723"/>
    </source>
</evidence>
<reference evidence="5" key="1">
    <citation type="journal article" date="2022" name="Int. J. Syst. Evol. Microbiol.">
        <title>Anaeromyxobacter oryzae sp. nov., Anaeromyxobacter diazotrophicus sp. nov. and Anaeromyxobacter paludicola sp. nov., isolated from paddy soils.</title>
        <authorList>
            <person name="Itoh H."/>
            <person name="Xu Z."/>
            <person name="Mise K."/>
            <person name="Masuda Y."/>
            <person name="Ushijima N."/>
            <person name="Hayakawa C."/>
            <person name="Shiratori Y."/>
            <person name="Senoo K."/>
        </authorList>
    </citation>
    <scope>NUCLEOTIDE SEQUENCE [LARGE SCALE GENOMIC DNA]</scope>
    <source>
        <strain evidence="5">Red630</strain>
    </source>
</reference>
<feature type="domain" description="Rv2993c-like N-terminal" evidence="3">
    <location>
        <begin position="1"/>
        <end position="50"/>
    </location>
</feature>
<keyword evidence="4" id="KW-0413">Isomerase</keyword>